<dbReference type="Proteomes" id="UP000502196">
    <property type="component" value="Chromosome"/>
</dbReference>
<evidence type="ECO:0000313" key="1">
    <source>
        <dbReference type="EMBL" id="CAB3395591.1"/>
    </source>
</evidence>
<accession>A0A6F9EGY4</accession>
<sequence length="72" mass="8241">MYVSGRTKSSRPDDGRIVSTNRNLFTSFTYRKPSALLFYHIDSDKIAVSKQLFPANFFGYPGDRRRSPGVHL</sequence>
<proteinExistence type="predicted"/>
<organism evidence="1 2">
    <name type="scientific">Kyrpidia spormannii</name>
    <dbReference type="NCBI Taxonomy" id="2055160"/>
    <lineage>
        <taxon>Bacteria</taxon>
        <taxon>Bacillati</taxon>
        <taxon>Bacillota</taxon>
        <taxon>Bacilli</taxon>
        <taxon>Bacillales</taxon>
        <taxon>Alicyclobacillaceae</taxon>
        <taxon>Kyrpidia</taxon>
    </lineage>
</organism>
<gene>
    <name evidence="1" type="ORF">COOX1_2988</name>
</gene>
<name>A0A6F9EGY4_9BACL</name>
<protein>
    <submittedName>
        <fullName evidence="1">Uncharacterized protein</fullName>
    </submittedName>
</protein>
<reference evidence="1 2" key="1">
    <citation type="submission" date="2020-04" db="EMBL/GenBank/DDBJ databases">
        <authorList>
            <person name="Hogendoorn C."/>
        </authorList>
    </citation>
    <scope>NUCLEOTIDE SEQUENCE [LARGE SCALE GENOMIC DNA]</scope>
    <source>
        <strain evidence="1">COOX1</strain>
    </source>
</reference>
<evidence type="ECO:0000313" key="2">
    <source>
        <dbReference type="Proteomes" id="UP000502196"/>
    </source>
</evidence>
<dbReference type="EMBL" id="LR792683">
    <property type="protein sequence ID" value="CAB3395591.1"/>
    <property type="molecule type" value="Genomic_DNA"/>
</dbReference>
<dbReference type="AlphaFoldDB" id="A0A6F9EGY4"/>